<dbReference type="AlphaFoldDB" id="X0TNJ9"/>
<gene>
    <name evidence="2" type="ORF">S01H1_22438</name>
</gene>
<dbReference type="EMBL" id="BARS01012662">
    <property type="protein sequence ID" value="GAF88836.1"/>
    <property type="molecule type" value="Genomic_DNA"/>
</dbReference>
<feature type="transmembrane region" description="Helical" evidence="1">
    <location>
        <begin position="43"/>
        <end position="65"/>
    </location>
</feature>
<keyword evidence="1" id="KW-0812">Transmembrane</keyword>
<sequence length="203" mass="23767">VQQKEVQKLRKYAIERAMKYGILTEIIGWAVIASTYSTPKITAVLGGFYFVFGDVICGVIVPWLADLGKFTSPFFQIGAYPLERRFFRKYLSLDKGLLAYFKKKSIKLKKIEEEFNKTPKVERKSYLSQRLLQEEKRLSREWEPIALSFEKSENLRAIIIGYRGTYQNSFAFSNYIINGTEPKEEDMDIWRMEIEEPQKTGEE</sequence>
<proteinExistence type="predicted"/>
<evidence type="ECO:0000256" key="1">
    <source>
        <dbReference type="SAM" id="Phobius"/>
    </source>
</evidence>
<protein>
    <submittedName>
        <fullName evidence="2">Uncharacterized protein</fullName>
    </submittedName>
</protein>
<keyword evidence="1" id="KW-1133">Transmembrane helix</keyword>
<feature type="non-terminal residue" evidence="2">
    <location>
        <position position="203"/>
    </location>
</feature>
<reference evidence="2" key="1">
    <citation type="journal article" date="2014" name="Front. Microbiol.">
        <title>High frequency of phylogenetically diverse reductive dehalogenase-homologous genes in deep subseafloor sedimentary metagenomes.</title>
        <authorList>
            <person name="Kawai M."/>
            <person name="Futagami T."/>
            <person name="Toyoda A."/>
            <person name="Takaki Y."/>
            <person name="Nishi S."/>
            <person name="Hori S."/>
            <person name="Arai W."/>
            <person name="Tsubouchi T."/>
            <person name="Morono Y."/>
            <person name="Uchiyama I."/>
            <person name="Ito T."/>
            <person name="Fujiyama A."/>
            <person name="Inagaki F."/>
            <person name="Takami H."/>
        </authorList>
    </citation>
    <scope>NUCLEOTIDE SEQUENCE</scope>
    <source>
        <strain evidence="2">Expedition CK06-06</strain>
    </source>
</reference>
<keyword evidence="1" id="KW-0472">Membrane</keyword>
<accession>X0TNJ9</accession>
<evidence type="ECO:0000313" key="2">
    <source>
        <dbReference type="EMBL" id="GAF88836.1"/>
    </source>
</evidence>
<feature type="non-terminal residue" evidence="2">
    <location>
        <position position="1"/>
    </location>
</feature>
<comment type="caution">
    <text evidence="2">The sequence shown here is derived from an EMBL/GenBank/DDBJ whole genome shotgun (WGS) entry which is preliminary data.</text>
</comment>
<organism evidence="2">
    <name type="scientific">marine sediment metagenome</name>
    <dbReference type="NCBI Taxonomy" id="412755"/>
    <lineage>
        <taxon>unclassified sequences</taxon>
        <taxon>metagenomes</taxon>
        <taxon>ecological metagenomes</taxon>
    </lineage>
</organism>
<name>X0TNJ9_9ZZZZ</name>